<dbReference type="OrthoDB" id="3133596at2759"/>
<dbReference type="AlphaFoldDB" id="A0A165CN01"/>
<dbReference type="GeneID" id="63826700"/>
<evidence type="ECO:0000313" key="1">
    <source>
        <dbReference type="EMBL" id="KZT03106.1"/>
    </source>
</evidence>
<reference evidence="1 2" key="1">
    <citation type="journal article" date="2016" name="Mol. Biol. Evol.">
        <title>Comparative Genomics of Early-Diverging Mushroom-Forming Fungi Provides Insights into the Origins of Lignocellulose Decay Capabilities.</title>
        <authorList>
            <person name="Nagy L.G."/>
            <person name="Riley R."/>
            <person name="Tritt A."/>
            <person name="Adam C."/>
            <person name="Daum C."/>
            <person name="Floudas D."/>
            <person name="Sun H."/>
            <person name="Yadav J.S."/>
            <person name="Pangilinan J."/>
            <person name="Larsson K.H."/>
            <person name="Matsuura K."/>
            <person name="Barry K."/>
            <person name="Labutti K."/>
            <person name="Kuo R."/>
            <person name="Ohm R.A."/>
            <person name="Bhattacharya S.S."/>
            <person name="Shirouzu T."/>
            <person name="Yoshinaga Y."/>
            <person name="Martin F.M."/>
            <person name="Grigoriev I.V."/>
            <person name="Hibbett D.S."/>
        </authorList>
    </citation>
    <scope>NUCLEOTIDE SEQUENCE [LARGE SCALE GENOMIC DNA]</scope>
    <source>
        <strain evidence="1 2">93-53</strain>
    </source>
</reference>
<proteinExistence type="predicted"/>
<name>A0A165CN01_9APHY</name>
<protein>
    <submittedName>
        <fullName evidence="1">Uncharacterized protein</fullName>
    </submittedName>
</protein>
<accession>A0A165CN01</accession>
<organism evidence="1 2">
    <name type="scientific">Laetiporus sulphureus 93-53</name>
    <dbReference type="NCBI Taxonomy" id="1314785"/>
    <lineage>
        <taxon>Eukaryota</taxon>
        <taxon>Fungi</taxon>
        <taxon>Dikarya</taxon>
        <taxon>Basidiomycota</taxon>
        <taxon>Agaricomycotina</taxon>
        <taxon>Agaricomycetes</taxon>
        <taxon>Polyporales</taxon>
        <taxon>Laetiporus</taxon>
    </lineage>
</organism>
<keyword evidence="2" id="KW-1185">Reference proteome</keyword>
<dbReference type="InParanoid" id="A0A165CN01"/>
<dbReference type="Proteomes" id="UP000076871">
    <property type="component" value="Unassembled WGS sequence"/>
</dbReference>
<gene>
    <name evidence="1" type="ORF">LAESUDRAFT_729619</name>
</gene>
<evidence type="ECO:0000313" key="2">
    <source>
        <dbReference type="Proteomes" id="UP000076871"/>
    </source>
</evidence>
<sequence length="193" mass="21545">MCALIQARRWILIPTRSAIDSIYEMSEHNYSCGIDDRRSSYPLYDGKLYEYELVPTGLDVPLYSHKLDLPCHNVPYDDFPHVLSHAHPYFVILHFTHVVTSTFPSIPLPHQIEDEVAENLASIATTWEIAAPAPFLAPCMPQHSQSEASLDEAIRDESGSYMAWHTQINLPSDISSACLDVACIPIAPVSIPA</sequence>
<dbReference type="EMBL" id="KV427647">
    <property type="protein sequence ID" value="KZT03106.1"/>
    <property type="molecule type" value="Genomic_DNA"/>
</dbReference>
<dbReference type="RefSeq" id="XP_040760846.1">
    <property type="nucleotide sequence ID" value="XM_040909671.1"/>
</dbReference>